<dbReference type="InterPro" id="IPR053729">
    <property type="entry name" value="MAD2L1BP_domain_sf"/>
</dbReference>
<dbReference type="EMBL" id="JAWWNJ010000006">
    <property type="protein sequence ID" value="KAK7053790.1"/>
    <property type="molecule type" value="Genomic_DNA"/>
</dbReference>
<gene>
    <name evidence="2" type="ORF">R3P38DRAFT_2852165</name>
</gene>
<feature type="compositionally biased region" description="Pro residues" evidence="1">
    <location>
        <begin position="229"/>
        <end position="247"/>
    </location>
</feature>
<comment type="caution">
    <text evidence="2">The sequence shown here is derived from an EMBL/GenBank/DDBJ whole genome shotgun (WGS) entry which is preliminary data.</text>
</comment>
<evidence type="ECO:0000256" key="1">
    <source>
        <dbReference type="SAM" id="MobiDB-lite"/>
    </source>
</evidence>
<accession>A0AAW0DRC5</accession>
<organism evidence="2 3">
    <name type="scientific">Favolaschia claudopus</name>
    <dbReference type="NCBI Taxonomy" id="2862362"/>
    <lineage>
        <taxon>Eukaryota</taxon>
        <taxon>Fungi</taxon>
        <taxon>Dikarya</taxon>
        <taxon>Basidiomycota</taxon>
        <taxon>Agaricomycotina</taxon>
        <taxon>Agaricomycetes</taxon>
        <taxon>Agaricomycetidae</taxon>
        <taxon>Agaricales</taxon>
        <taxon>Marasmiineae</taxon>
        <taxon>Mycenaceae</taxon>
        <taxon>Favolaschia</taxon>
    </lineage>
</organism>
<evidence type="ECO:0000313" key="3">
    <source>
        <dbReference type="Proteomes" id="UP001362999"/>
    </source>
</evidence>
<evidence type="ECO:0000313" key="2">
    <source>
        <dbReference type="EMBL" id="KAK7053790.1"/>
    </source>
</evidence>
<feature type="compositionally biased region" description="Acidic residues" evidence="1">
    <location>
        <begin position="181"/>
        <end position="222"/>
    </location>
</feature>
<dbReference type="Gene3D" id="3.30.900.20">
    <property type="match status" value="1"/>
</dbReference>
<proteinExistence type="predicted"/>
<sequence length="394" mass="42773">MPILTPSQSAPEGSDASETSSFPTDSKGAAKPTNHQDIDVSTSIDTSRSNTVAKITLDVENLNSEIASELSSALVGHVLFLKNQVPFPVMQLSRMPGAKSTPKALKLRTDLMSSFDTLSSHLHTTFNALSTAFALATESSSRPTRLAYLAILVGPSIGSAKTKIMLGLDGLVTKVWGERDDLNEEPEDSDSEDESDDDDSEEDKDDDEEGPELSDTDSDESEASSPLPSRSPSPSPEISPLPAPPSAPKAVRPPNRILAQTLATADHSMSAELGMFDCLFAFGHCSFSNTCLAPTQTHILIRAPRRFTHPSWIPRQNFSSTLDSALREFREEAGDLAAERPPSKSRSKAPKVEGVWVTCRNPGVEFSGEDAVEDEEHEMIWWSWDGKLVGFNDW</sequence>
<dbReference type="Proteomes" id="UP001362999">
    <property type="component" value="Unassembled WGS sequence"/>
</dbReference>
<feature type="compositionally biased region" description="Polar residues" evidence="1">
    <location>
        <begin position="1"/>
        <end position="24"/>
    </location>
</feature>
<name>A0AAW0DRC5_9AGAR</name>
<dbReference type="AlphaFoldDB" id="A0AAW0DRC5"/>
<feature type="compositionally biased region" description="Polar residues" evidence="1">
    <location>
        <begin position="33"/>
        <end position="44"/>
    </location>
</feature>
<reference evidence="2 3" key="1">
    <citation type="journal article" date="2024" name="J Genomics">
        <title>Draft genome sequencing and assembly of Favolaschia claudopus CIRM-BRFM 2984 isolated from oak limbs.</title>
        <authorList>
            <person name="Navarro D."/>
            <person name="Drula E."/>
            <person name="Chaduli D."/>
            <person name="Cazenave R."/>
            <person name="Ahrendt S."/>
            <person name="Wang J."/>
            <person name="Lipzen A."/>
            <person name="Daum C."/>
            <person name="Barry K."/>
            <person name="Grigoriev I.V."/>
            <person name="Favel A."/>
            <person name="Rosso M.N."/>
            <person name="Martin F."/>
        </authorList>
    </citation>
    <scope>NUCLEOTIDE SEQUENCE [LARGE SCALE GENOMIC DNA]</scope>
    <source>
        <strain evidence="2 3">CIRM-BRFM 2984</strain>
    </source>
</reference>
<feature type="region of interest" description="Disordered" evidence="1">
    <location>
        <begin position="1"/>
        <end position="44"/>
    </location>
</feature>
<keyword evidence="3" id="KW-1185">Reference proteome</keyword>
<protein>
    <submittedName>
        <fullName evidence="2">Uncharacterized protein</fullName>
    </submittedName>
</protein>
<feature type="region of interest" description="Disordered" evidence="1">
    <location>
        <begin position="177"/>
        <end position="252"/>
    </location>
</feature>